<reference evidence="9 10" key="1">
    <citation type="journal article" date="2016" name="Nat. Commun.">
        <title>Thousands of microbial genomes shed light on interconnected biogeochemical processes in an aquifer system.</title>
        <authorList>
            <person name="Anantharaman K."/>
            <person name="Brown C.T."/>
            <person name="Hug L.A."/>
            <person name="Sharon I."/>
            <person name="Castelle C.J."/>
            <person name="Probst A.J."/>
            <person name="Thomas B.C."/>
            <person name="Singh A."/>
            <person name="Wilkins M.J."/>
            <person name="Karaoz U."/>
            <person name="Brodie E.L."/>
            <person name="Williams K.H."/>
            <person name="Hubbard S.S."/>
            <person name="Banfield J.F."/>
        </authorList>
    </citation>
    <scope>NUCLEOTIDE SEQUENCE [LARGE SCALE GENOMIC DNA]</scope>
</reference>
<dbReference type="GO" id="GO:0046872">
    <property type="term" value="F:metal ion binding"/>
    <property type="evidence" value="ECO:0007669"/>
    <property type="project" value="UniProtKB-KW"/>
</dbReference>
<keyword evidence="8" id="KW-0961">Cell wall biogenesis/degradation</keyword>
<evidence type="ECO:0000256" key="6">
    <source>
        <dbReference type="ARBA" id="ARBA00022997"/>
    </source>
</evidence>
<keyword evidence="4" id="KW-0378">Hydrolase</keyword>
<dbReference type="GO" id="GO:0008237">
    <property type="term" value="F:metallopeptidase activity"/>
    <property type="evidence" value="ECO:0007669"/>
    <property type="project" value="UniProtKB-KW"/>
</dbReference>
<dbReference type="EMBL" id="MHKQ01000018">
    <property type="protein sequence ID" value="OGY93730.1"/>
    <property type="molecule type" value="Genomic_DNA"/>
</dbReference>
<dbReference type="PANTHER" id="PTHR43126">
    <property type="entry name" value="D-ALANYL-D-ALANINE DIPEPTIDASE"/>
    <property type="match status" value="1"/>
</dbReference>
<evidence type="ECO:0000256" key="2">
    <source>
        <dbReference type="ARBA" id="ARBA00022670"/>
    </source>
</evidence>
<evidence type="ECO:0000256" key="5">
    <source>
        <dbReference type="ARBA" id="ARBA00022833"/>
    </source>
</evidence>
<keyword evidence="3" id="KW-0479">Metal-binding</keyword>
<evidence type="ECO:0000256" key="4">
    <source>
        <dbReference type="ARBA" id="ARBA00022801"/>
    </source>
</evidence>
<evidence type="ECO:0000256" key="8">
    <source>
        <dbReference type="ARBA" id="ARBA00023316"/>
    </source>
</evidence>
<comment type="catalytic activity">
    <reaction evidence="1">
        <text>D-alanyl-D-alanine + H2O = 2 D-alanine</text>
        <dbReference type="Rhea" id="RHEA:20661"/>
        <dbReference type="ChEBI" id="CHEBI:15377"/>
        <dbReference type="ChEBI" id="CHEBI:57416"/>
        <dbReference type="ChEBI" id="CHEBI:57822"/>
        <dbReference type="EC" id="3.4.13.22"/>
    </reaction>
</comment>
<evidence type="ECO:0008006" key="11">
    <source>
        <dbReference type="Google" id="ProtNLM"/>
    </source>
</evidence>
<evidence type="ECO:0000256" key="3">
    <source>
        <dbReference type="ARBA" id="ARBA00022723"/>
    </source>
</evidence>
<keyword evidence="7" id="KW-0482">Metalloprotease</keyword>
<comment type="caution">
    <text evidence="9">The sequence shown here is derived from an EMBL/GenBank/DDBJ whole genome shotgun (WGS) entry which is preliminary data.</text>
</comment>
<keyword evidence="2" id="KW-0645">Protease</keyword>
<keyword evidence="6" id="KW-0224">Dipeptidase</keyword>
<dbReference type="AlphaFoldDB" id="A0A1G2BZH5"/>
<dbReference type="InterPro" id="IPR000755">
    <property type="entry name" value="A_A_dipeptidase"/>
</dbReference>
<dbReference type="Gene3D" id="3.30.1380.10">
    <property type="match status" value="1"/>
</dbReference>
<evidence type="ECO:0000256" key="7">
    <source>
        <dbReference type="ARBA" id="ARBA00023049"/>
    </source>
</evidence>
<organism evidence="9 10">
    <name type="scientific">Candidatus Komeilibacteria bacterium RIFOXYC1_FULL_37_11</name>
    <dbReference type="NCBI Taxonomy" id="1798555"/>
    <lineage>
        <taxon>Bacteria</taxon>
        <taxon>Candidatus Komeiliibacteriota</taxon>
    </lineage>
</organism>
<keyword evidence="5" id="KW-0862">Zinc</keyword>
<dbReference type="Pfam" id="PF01427">
    <property type="entry name" value="Peptidase_M15"/>
    <property type="match status" value="1"/>
</dbReference>
<dbReference type="GO" id="GO:0071555">
    <property type="term" value="P:cell wall organization"/>
    <property type="evidence" value="ECO:0007669"/>
    <property type="project" value="UniProtKB-KW"/>
</dbReference>
<dbReference type="SUPFAM" id="SSF55166">
    <property type="entry name" value="Hedgehog/DD-peptidase"/>
    <property type="match status" value="1"/>
</dbReference>
<evidence type="ECO:0000313" key="9">
    <source>
        <dbReference type="EMBL" id="OGY93730.1"/>
    </source>
</evidence>
<proteinExistence type="predicted"/>
<evidence type="ECO:0000313" key="10">
    <source>
        <dbReference type="Proteomes" id="UP000177626"/>
    </source>
</evidence>
<evidence type="ECO:0000256" key="1">
    <source>
        <dbReference type="ARBA" id="ARBA00001362"/>
    </source>
</evidence>
<protein>
    <recommendedName>
        <fullName evidence="11">D-alanyl-D-alanine dipeptidase</fullName>
    </recommendedName>
</protein>
<dbReference type="InterPro" id="IPR009045">
    <property type="entry name" value="Zn_M74/Hedgehog-like"/>
</dbReference>
<gene>
    <name evidence="9" type="ORF">A2406_04155</name>
</gene>
<name>A0A1G2BZH5_9BACT</name>
<dbReference type="GO" id="GO:0160237">
    <property type="term" value="F:D-Ala-D-Ala dipeptidase activity"/>
    <property type="evidence" value="ECO:0007669"/>
    <property type="project" value="UniProtKB-EC"/>
</dbReference>
<dbReference type="GO" id="GO:0006508">
    <property type="term" value="P:proteolysis"/>
    <property type="evidence" value="ECO:0007669"/>
    <property type="project" value="UniProtKB-KW"/>
</dbReference>
<accession>A0A1G2BZH5</accession>
<dbReference type="Proteomes" id="UP000177626">
    <property type="component" value="Unassembled WGS sequence"/>
</dbReference>
<sequence length="262" mass="30676">MDYSLIVDEVKRVANITETAFLKKWQAIPIIDNREKLLLIPENFCYPFYANTMNITEDKRIFLREVTFLMFVKAYEILGGLGLELRIYDGWRPVSLQEQLYWLYMKQFTVCKFSNIAPLFSQAILATEIKNVFSLLVKKTQEILHKLNRRYVSWPSNNRDFPSPHATGGAVDVWILQNGKSVDLGVNFDSMEESAGAFYHLRNDRIKFKNDDRVCYYRNVLLYAMVNAGFSCYPPEIWHFNYGNQMHALVTKKVANYSYIEP</sequence>